<reference evidence="1" key="1">
    <citation type="submission" date="2014-05" db="EMBL/GenBank/DDBJ databases">
        <title>The genome and life-stage specific transcriptomes of Globodera pallida elucidate key aspects of plant parasitism by a cyst nematode.</title>
        <authorList>
            <person name="Cotton J.A."/>
            <person name="Lilley C.J."/>
            <person name="Jones L.M."/>
            <person name="Kikuchi T."/>
            <person name="Reid A.J."/>
            <person name="Thorpe P."/>
            <person name="Tsai I.J."/>
            <person name="Beasley H."/>
            <person name="Blok V."/>
            <person name="Cock P.J.A."/>
            <person name="Van den Akker S.E."/>
            <person name="Holroyd N."/>
            <person name="Hunt M."/>
            <person name="Mantelin S."/>
            <person name="Naghra H."/>
            <person name="Pain A."/>
            <person name="Palomares-Rius J.E."/>
            <person name="Zarowiecki M."/>
            <person name="Berriman M."/>
            <person name="Jones J.T."/>
            <person name="Urwin P.E."/>
        </authorList>
    </citation>
    <scope>NUCLEOTIDE SEQUENCE [LARGE SCALE GENOMIC DNA]</scope>
    <source>
        <strain evidence="1">Lindley</strain>
    </source>
</reference>
<proteinExistence type="predicted"/>
<protein>
    <submittedName>
        <fullName evidence="2">CHCH domain-containing protein</fullName>
    </submittedName>
</protein>
<dbReference type="PROSITE" id="PS51808">
    <property type="entry name" value="CHCH"/>
    <property type="match status" value="1"/>
</dbReference>
<dbReference type="Proteomes" id="UP000050741">
    <property type="component" value="Unassembled WGS sequence"/>
</dbReference>
<sequence length="163" mass="19112">MHPTQTLQKIAKPLQPRKCQFFERIPLMGKNHLAVVSEKLYGLHSCVEERHDMFACLKKWDMDDLKCTEFSDALMHCMEANLKIVGAYKEMKAKGEQRLHIADEASSVKTLASRLLQADIDRLFRKYKQPDLGTTQTKVMKRLPHQQYYEDLFNRKTKKGWRA</sequence>
<dbReference type="OrthoDB" id="5825849at2759"/>
<dbReference type="InterPro" id="IPR009069">
    <property type="entry name" value="Cys_alpha_HP_mot_SF"/>
</dbReference>
<reference evidence="2" key="2">
    <citation type="submission" date="2016-06" db="UniProtKB">
        <authorList>
            <consortium name="WormBaseParasite"/>
        </authorList>
    </citation>
    <scope>IDENTIFICATION</scope>
</reference>
<accession>A0A183CE20</accession>
<evidence type="ECO:0000313" key="1">
    <source>
        <dbReference type="Proteomes" id="UP000050741"/>
    </source>
</evidence>
<name>A0A183CE20_GLOPA</name>
<keyword evidence="1" id="KW-1185">Reference proteome</keyword>
<evidence type="ECO:0000313" key="2">
    <source>
        <dbReference type="WBParaSite" id="GPLIN_001112400"/>
    </source>
</evidence>
<organism evidence="1 2">
    <name type="scientific">Globodera pallida</name>
    <name type="common">Potato cyst nematode worm</name>
    <name type="synonym">Heterodera pallida</name>
    <dbReference type="NCBI Taxonomy" id="36090"/>
    <lineage>
        <taxon>Eukaryota</taxon>
        <taxon>Metazoa</taxon>
        <taxon>Ecdysozoa</taxon>
        <taxon>Nematoda</taxon>
        <taxon>Chromadorea</taxon>
        <taxon>Rhabditida</taxon>
        <taxon>Tylenchina</taxon>
        <taxon>Tylenchomorpha</taxon>
        <taxon>Tylenchoidea</taxon>
        <taxon>Heteroderidae</taxon>
        <taxon>Heteroderinae</taxon>
        <taxon>Globodera</taxon>
    </lineage>
</organism>
<dbReference type="WBParaSite" id="GPLIN_001112400">
    <property type="protein sequence ID" value="GPLIN_001112400"/>
    <property type="gene ID" value="GPLIN_001112400"/>
</dbReference>
<dbReference type="SUPFAM" id="SSF47072">
    <property type="entry name" value="Cysteine alpha-hairpin motif"/>
    <property type="match status" value="1"/>
</dbReference>
<dbReference type="AlphaFoldDB" id="A0A183CE20"/>